<feature type="region of interest" description="Disordered" evidence="1">
    <location>
        <begin position="31"/>
        <end position="54"/>
    </location>
</feature>
<name>A0A6B9VA72_ARAHY</name>
<proteinExistence type="predicted"/>
<evidence type="ECO:0000313" key="3">
    <source>
        <dbReference type="Proteomes" id="UP000464620"/>
    </source>
</evidence>
<evidence type="ECO:0000256" key="1">
    <source>
        <dbReference type="SAM" id="MobiDB-lite"/>
    </source>
</evidence>
<feature type="region of interest" description="Disordered" evidence="1">
    <location>
        <begin position="91"/>
        <end position="133"/>
    </location>
</feature>
<organism evidence="2 3">
    <name type="scientific">Arachis hypogaea</name>
    <name type="common">Peanut</name>
    <dbReference type="NCBI Taxonomy" id="3818"/>
    <lineage>
        <taxon>Eukaryota</taxon>
        <taxon>Viridiplantae</taxon>
        <taxon>Streptophyta</taxon>
        <taxon>Embryophyta</taxon>
        <taxon>Tracheophyta</taxon>
        <taxon>Spermatophyta</taxon>
        <taxon>Magnoliopsida</taxon>
        <taxon>eudicotyledons</taxon>
        <taxon>Gunneridae</taxon>
        <taxon>Pentapetalae</taxon>
        <taxon>rosids</taxon>
        <taxon>fabids</taxon>
        <taxon>Fabales</taxon>
        <taxon>Fabaceae</taxon>
        <taxon>Papilionoideae</taxon>
        <taxon>50 kb inversion clade</taxon>
        <taxon>dalbergioids sensu lato</taxon>
        <taxon>Dalbergieae</taxon>
        <taxon>Pterocarpus clade</taxon>
        <taxon>Arachis</taxon>
    </lineage>
</organism>
<feature type="compositionally biased region" description="Pro residues" evidence="1">
    <location>
        <begin position="108"/>
        <end position="117"/>
    </location>
</feature>
<reference evidence="2 3" key="1">
    <citation type="submission" date="2020-01" db="EMBL/GenBank/DDBJ databases">
        <title>Genome sequence of Arachis hypogaea, cultivar Shitouqi.</title>
        <authorList>
            <person name="Zhuang W."/>
            <person name="Chen H."/>
            <person name="Varshney R."/>
            <person name="Wang D."/>
            <person name="Ming R."/>
        </authorList>
    </citation>
    <scope>NUCLEOTIDE SEQUENCE [LARGE SCALE GENOMIC DNA]</scope>
    <source>
        <tissue evidence="2">Young leaf</tissue>
    </source>
</reference>
<dbReference type="AlphaFoldDB" id="A0A6B9VA72"/>
<dbReference type="EMBL" id="CP031001">
    <property type="protein sequence ID" value="QHN78117.1"/>
    <property type="molecule type" value="Genomic_DNA"/>
</dbReference>
<protein>
    <submittedName>
        <fullName evidence="2">Uncharacterized protein</fullName>
    </submittedName>
</protein>
<gene>
    <name evidence="2" type="ORF">DS421_19g658610</name>
</gene>
<dbReference type="Proteomes" id="UP000464620">
    <property type="component" value="Chromosome B09"/>
</dbReference>
<feature type="compositionally biased region" description="Basic and acidic residues" evidence="1">
    <location>
        <begin position="31"/>
        <end position="46"/>
    </location>
</feature>
<sequence length="315" mass="35002">MKKLTKHPQCTLTSSSSTRCFPFFLNKREETAEGRGTECGREEKRRGGALAPVGFSTAVAAEPIHREGEFASERERELHLRRRPAVLRPVITGSSPLSPWRPNTSSSLPPPWSPPSDPTRRKRGVPSASCREGLAAAVASRRRHLYRTSPPYALWPPTAPSPVALALPSLLWLVLSPETHHRWRKGESQRRRVTPEKNRRGVVPAAAPSSCQEPRRRSWGCAGKLLPPKNLAAVAGRSCRCHCRSLSPLPPGMAPGAAVKPVRRLPLFRFSRSFFSSLLRLLQKRLGAEVLVAGDFELRRKGLCETFGLWICILR</sequence>
<feature type="compositionally biased region" description="Basic and acidic residues" evidence="1">
    <location>
        <begin position="185"/>
        <end position="199"/>
    </location>
</feature>
<feature type="region of interest" description="Disordered" evidence="1">
    <location>
        <begin position="184"/>
        <end position="208"/>
    </location>
</feature>
<evidence type="ECO:0000313" key="2">
    <source>
        <dbReference type="EMBL" id="QHN78117.1"/>
    </source>
</evidence>
<accession>A0A6B9VA72</accession>